<feature type="region of interest" description="Disordered" evidence="1">
    <location>
        <begin position="42"/>
        <end position="80"/>
    </location>
</feature>
<evidence type="ECO:0000313" key="2">
    <source>
        <dbReference type="EMBL" id="MPC54205.1"/>
    </source>
</evidence>
<gene>
    <name evidence="2" type="ORF">E2C01_048113</name>
</gene>
<dbReference type="AlphaFoldDB" id="A0A5B7G9U6"/>
<sequence length="80" mass="8426">MTRGRPSPTMTTTPMTRQATQDSAEGVVVVARVLLEEAGRCERGTASGGTVSRASHPAPAVVPEAFNPTAPPETPFYESR</sequence>
<name>A0A5B7G9U6_PORTR</name>
<protein>
    <submittedName>
        <fullName evidence="2">Uncharacterized protein</fullName>
    </submittedName>
</protein>
<organism evidence="2 3">
    <name type="scientific">Portunus trituberculatus</name>
    <name type="common">Swimming crab</name>
    <name type="synonym">Neptunus trituberculatus</name>
    <dbReference type="NCBI Taxonomy" id="210409"/>
    <lineage>
        <taxon>Eukaryota</taxon>
        <taxon>Metazoa</taxon>
        <taxon>Ecdysozoa</taxon>
        <taxon>Arthropoda</taxon>
        <taxon>Crustacea</taxon>
        <taxon>Multicrustacea</taxon>
        <taxon>Malacostraca</taxon>
        <taxon>Eumalacostraca</taxon>
        <taxon>Eucarida</taxon>
        <taxon>Decapoda</taxon>
        <taxon>Pleocyemata</taxon>
        <taxon>Brachyura</taxon>
        <taxon>Eubrachyura</taxon>
        <taxon>Portunoidea</taxon>
        <taxon>Portunidae</taxon>
        <taxon>Portuninae</taxon>
        <taxon>Portunus</taxon>
    </lineage>
</organism>
<feature type="region of interest" description="Disordered" evidence="1">
    <location>
        <begin position="1"/>
        <end position="24"/>
    </location>
</feature>
<dbReference type="EMBL" id="VSRR010012188">
    <property type="protein sequence ID" value="MPC54205.1"/>
    <property type="molecule type" value="Genomic_DNA"/>
</dbReference>
<feature type="compositionally biased region" description="Low complexity" evidence="1">
    <location>
        <begin position="1"/>
        <end position="17"/>
    </location>
</feature>
<accession>A0A5B7G9U6</accession>
<evidence type="ECO:0000256" key="1">
    <source>
        <dbReference type="SAM" id="MobiDB-lite"/>
    </source>
</evidence>
<reference evidence="2 3" key="1">
    <citation type="submission" date="2019-05" db="EMBL/GenBank/DDBJ databases">
        <title>Another draft genome of Portunus trituberculatus and its Hox gene families provides insights of decapod evolution.</title>
        <authorList>
            <person name="Jeong J.-H."/>
            <person name="Song I."/>
            <person name="Kim S."/>
            <person name="Choi T."/>
            <person name="Kim D."/>
            <person name="Ryu S."/>
            <person name="Kim W."/>
        </authorList>
    </citation>
    <scope>NUCLEOTIDE SEQUENCE [LARGE SCALE GENOMIC DNA]</scope>
    <source>
        <tissue evidence="2">Muscle</tissue>
    </source>
</reference>
<keyword evidence="3" id="KW-1185">Reference proteome</keyword>
<proteinExistence type="predicted"/>
<dbReference type="Proteomes" id="UP000324222">
    <property type="component" value="Unassembled WGS sequence"/>
</dbReference>
<comment type="caution">
    <text evidence="2">The sequence shown here is derived from an EMBL/GenBank/DDBJ whole genome shotgun (WGS) entry which is preliminary data.</text>
</comment>
<evidence type="ECO:0000313" key="3">
    <source>
        <dbReference type="Proteomes" id="UP000324222"/>
    </source>
</evidence>